<dbReference type="GO" id="GO:0005576">
    <property type="term" value="C:extracellular region"/>
    <property type="evidence" value="ECO:0007669"/>
    <property type="project" value="InterPro"/>
</dbReference>
<dbReference type="InterPro" id="IPR035918">
    <property type="entry name" value="CytB_endotoxin-like_sf"/>
</dbReference>
<protein>
    <submittedName>
        <fullName evidence="3">Cytolytic delta-endotoxin</fullName>
    </submittedName>
</protein>
<dbReference type="GO" id="GO:0030435">
    <property type="term" value="P:sporulation resulting in formation of a cellular spore"/>
    <property type="evidence" value="ECO:0007669"/>
    <property type="project" value="UniProtKB-KW"/>
</dbReference>
<name>A0A853IC27_9GAMM</name>
<reference evidence="3 4" key="1">
    <citation type="submission" date="2020-07" db="EMBL/GenBank/DDBJ databases">
        <title>Endozoicomonas sp. nov., isolated from sediment.</title>
        <authorList>
            <person name="Gu T."/>
        </authorList>
    </citation>
    <scope>NUCLEOTIDE SEQUENCE [LARGE SCALE GENOMIC DNA]</scope>
    <source>
        <strain evidence="3 4">SM1973</strain>
    </source>
</reference>
<dbReference type="Pfam" id="PF01338">
    <property type="entry name" value="Bac_thur_toxin"/>
    <property type="match status" value="1"/>
</dbReference>
<dbReference type="EMBL" id="JACCKB010000020">
    <property type="protein sequence ID" value="NYZ67067.1"/>
    <property type="molecule type" value="Genomic_DNA"/>
</dbReference>
<comment type="caution">
    <text evidence="3">The sequence shown here is derived from an EMBL/GenBank/DDBJ whole genome shotgun (WGS) entry which is preliminary data.</text>
</comment>
<dbReference type="Gene3D" id="3.40.198.10">
    <property type="entry name" value="Delta-endotoxin CytB-like"/>
    <property type="match status" value="1"/>
</dbReference>
<gene>
    <name evidence="3" type="ORF">H0A36_13690</name>
</gene>
<evidence type="ECO:0000256" key="1">
    <source>
        <dbReference type="ARBA" id="ARBA00009676"/>
    </source>
</evidence>
<comment type="similarity">
    <text evidence="1">Belongs to the cyt1/cyt2 endotoxin family.</text>
</comment>
<accession>A0A853IC27</accession>
<evidence type="ECO:0000256" key="2">
    <source>
        <dbReference type="ARBA" id="ARBA00022969"/>
    </source>
</evidence>
<dbReference type="RefSeq" id="WP_180569088.1">
    <property type="nucleotide sequence ID" value="NZ_JACCKB010000020.1"/>
</dbReference>
<evidence type="ECO:0000313" key="3">
    <source>
        <dbReference type="EMBL" id="NYZ67067.1"/>
    </source>
</evidence>
<dbReference type="AlphaFoldDB" id="A0A853IC27"/>
<dbReference type="Proteomes" id="UP000569732">
    <property type="component" value="Unassembled WGS sequence"/>
</dbReference>
<evidence type="ECO:0000313" key="4">
    <source>
        <dbReference type="Proteomes" id="UP000569732"/>
    </source>
</evidence>
<sequence length="217" mass="23717">MYITDDLQPAIFTSPVILGGLNFPPLINTIEAQPNQSLRFKTMFSLDSKYISQAVKMTRVFQNALSPSLELNIAEATTAAKNAGLTIEQQIQTHFSNDNPGSTIHQVSNQVNAVLGGSIPDSLKQKILDSISAGFANLHRHSDSAWIFWSKETGNSTSYYYNIIFATQQGSKLVAIPLVMFICASVSKEKILFITISSSASYSVDMDGLKVSQSLED</sequence>
<keyword evidence="2" id="KW-0749">Sporulation</keyword>
<proteinExistence type="inferred from homology"/>
<keyword evidence="4" id="KW-1185">Reference proteome</keyword>
<organism evidence="3 4">
    <name type="scientific">Spartinivicinus marinus</name>
    <dbReference type="NCBI Taxonomy" id="2994442"/>
    <lineage>
        <taxon>Bacteria</taxon>
        <taxon>Pseudomonadati</taxon>
        <taxon>Pseudomonadota</taxon>
        <taxon>Gammaproteobacteria</taxon>
        <taxon>Oceanospirillales</taxon>
        <taxon>Zooshikellaceae</taxon>
        <taxon>Spartinivicinus</taxon>
    </lineage>
</organism>
<dbReference type="InterPro" id="IPR001615">
    <property type="entry name" value="Endotoxin_CytB"/>
</dbReference>
<dbReference type="SUPFAM" id="SSF55676">
    <property type="entry name" value="CytB endotoxin-like"/>
    <property type="match status" value="1"/>
</dbReference>